<gene>
    <name evidence="2" type="ORF">FN960_16365</name>
</gene>
<dbReference type="InterPro" id="IPR051932">
    <property type="entry name" value="Bact_StressResp_Reg"/>
</dbReference>
<name>A0A553ZVP8_9BACI</name>
<dbReference type="SMART" id="SM00065">
    <property type="entry name" value="GAF"/>
    <property type="match status" value="1"/>
</dbReference>
<dbReference type="Pfam" id="PF01590">
    <property type="entry name" value="GAF"/>
    <property type="match status" value="1"/>
</dbReference>
<evidence type="ECO:0000313" key="2">
    <source>
        <dbReference type="EMBL" id="TSB45503.1"/>
    </source>
</evidence>
<dbReference type="SUPFAM" id="SSF52091">
    <property type="entry name" value="SpoIIaa-like"/>
    <property type="match status" value="1"/>
</dbReference>
<sequence length="299" mass="33077">MTRQARRIYMSSVSTTKLKKIEIRSFTDFDEVATQVLVLLSHHLSVNTLFIARNDLITNEIAKVINKDRLLLQEGQEVEYNETFCRLSVDHGSQVLVIPRISKDSLARDLQAAESFGNGSFIGVPIYNACGQVYGTICGIDDQEVEFSDNDIELIGTMASLLSHVLELNNAYRQVTDLAAPLVPIADGIGVLPVVGDMTLKRMETIADTVMLKCSQLELHYLLIDVSGILRIDEAIGDQFLQINEMLRLIGVTPFFTGIRPDLAMKMNQLSKSMTKLKTFGTMAQALASIGFTAPNFNA</sequence>
<dbReference type="AlphaFoldDB" id="A0A553ZVP8"/>
<dbReference type="OrthoDB" id="1120027at2"/>
<dbReference type="PROSITE" id="PS50801">
    <property type="entry name" value="STAS"/>
    <property type="match status" value="1"/>
</dbReference>
<feature type="domain" description="STAS" evidence="1">
    <location>
        <begin position="179"/>
        <end position="290"/>
    </location>
</feature>
<dbReference type="InterPro" id="IPR002645">
    <property type="entry name" value="STAS_dom"/>
</dbReference>
<organism evidence="2 3">
    <name type="scientific">Alkalicoccobacillus porphyridii</name>
    <dbReference type="NCBI Taxonomy" id="2597270"/>
    <lineage>
        <taxon>Bacteria</taxon>
        <taxon>Bacillati</taxon>
        <taxon>Bacillota</taxon>
        <taxon>Bacilli</taxon>
        <taxon>Bacillales</taxon>
        <taxon>Bacillaceae</taxon>
        <taxon>Alkalicoccobacillus</taxon>
    </lineage>
</organism>
<evidence type="ECO:0000313" key="3">
    <source>
        <dbReference type="Proteomes" id="UP000318521"/>
    </source>
</evidence>
<dbReference type="Gene3D" id="3.30.450.40">
    <property type="match status" value="1"/>
</dbReference>
<dbReference type="Pfam" id="PF01740">
    <property type="entry name" value="STAS"/>
    <property type="match status" value="1"/>
</dbReference>
<dbReference type="PANTHER" id="PTHR33745">
    <property type="entry name" value="RSBT ANTAGONIST PROTEIN RSBS-RELATED"/>
    <property type="match status" value="1"/>
</dbReference>
<reference evidence="2 3" key="1">
    <citation type="submission" date="2019-07" db="EMBL/GenBank/DDBJ databases">
        <authorList>
            <person name="Park Y.J."/>
            <person name="Jeong S.E."/>
            <person name="Jung H.S."/>
        </authorList>
    </citation>
    <scope>NUCLEOTIDE SEQUENCE [LARGE SCALE GENOMIC DNA]</scope>
    <source>
        <strain evidence="3">P16(2019)</strain>
    </source>
</reference>
<comment type="caution">
    <text evidence="2">The sequence shown here is derived from an EMBL/GenBank/DDBJ whole genome shotgun (WGS) entry which is preliminary data.</text>
</comment>
<dbReference type="Gene3D" id="3.30.750.24">
    <property type="entry name" value="STAS domain"/>
    <property type="match status" value="1"/>
</dbReference>
<evidence type="ECO:0000259" key="1">
    <source>
        <dbReference type="PROSITE" id="PS50801"/>
    </source>
</evidence>
<dbReference type="EMBL" id="VLXZ01000011">
    <property type="protein sequence ID" value="TSB45503.1"/>
    <property type="molecule type" value="Genomic_DNA"/>
</dbReference>
<dbReference type="SUPFAM" id="SSF55781">
    <property type="entry name" value="GAF domain-like"/>
    <property type="match status" value="1"/>
</dbReference>
<dbReference type="PANTHER" id="PTHR33745:SF8">
    <property type="entry name" value="BLUE-LIGHT PHOTORECEPTOR"/>
    <property type="match status" value="1"/>
</dbReference>
<dbReference type="InterPro" id="IPR003018">
    <property type="entry name" value="GAF"/>
</dbReference>
<accession>A0A553ZVP8</accession>
<dbReference type="CDD" id="cd07041">
    <property type="entry name" value="STAS_RsbR_RsbS_like"/>
    <property type="match status" value="1"/>
</dbReference>
<keyword evidence="3" id="KW-1185">Reference proteome</keyword>
<dbReference type="Proteomes" id="UP000318521">
    <property type="component" value="Unassembled WGS sequence"/>
</dbReference>
<dbReference type="InterPro" id="IPR036513">
    <property type="entry name" value="STAS_dom_sf"/>
</dbReference>
<dbReference type="InterPro" id="IPR029016">
    <property type="entry name" value="GAF-like_dom_sf"/>
</dbReference>
<proteinExistence type="predicted"/>
<protein>
    <submittedName>
        <fullName evidence="2">GAF domain-containing protein</fullName>
    </submittedName>
</protein>